<gene>
    <name evidence="2" type="ORF">AFM12_05335</name>
</gene>
<dbReference type="Proteomes" id="UP000050454">
    <property type="component" value="Unassembled WGS sequence"/>
</dbReference>
<dbReference type="SUPFAM" id="SSF103647">
    <property type="entry name" value="TSP type-3 repeat"/>
    <property type="match status" value="1"/>
</dbReference>
<organism evidence="2 3">
    <name type="scientific">Jiulongibacter sediminis</name>
    <dbReference type="NCBI Taxonomy" id="1605367"/>
    <lineage>
        <taxon>Bacteria</taxon>
        <taxon>Pseudomonadati</taxon>
        <taxon>Bacteroidota</taxon>
        <taxon>Cytophagia</taxon>
        <taxon>Cytophagales</taxon>
        <taxon>Leadbetterellaceae</taxon>
        <taxon>Jiulongibacter</taxon>
    </lineage>
</organism>
<dbReference type="Gene3D" id="4.10.1080.10">
    <property type="entry name" value="TSP type-3 repeat"/>
    <property type="match status" value="1"/>
</dbReference>
<feature type="chain" id="PRO_5006136135" evidence="1">
    <location>
        <begin position="22"/>
        <end position="406"/>
    </location>
</feature>
<keyword evidence="3" id="KW-1185">Reference proteome</keyword>
<evidence type="ECO:0000313" key="3">
    <source>
        <dbReference type="Proteomes" id="UP000050454"/>
    </source>
</evidence>
<sequence>MKTLLPVLFMAALFFGHMANAQTIETNGLCSDPIVGAGTFVNQARTAGINLLGGVSSAGNAIDGDLTNYADMQLGVSLLGGGSALSIKDSVFTYPAGNRVGVIIQPVGGILSADIIDAITINLYNEDVLVHSATTGTDLISLGVLDNNADLHRIGFTASSDYDEIQIIVSSTLSLLSGFRVYNFFEEPLSCPIDCINPITVSDGASISASRTGISGICIGCSVSNSANVVSNDTTDFATITQTVGIGASGSIAVNTGTTNAAGTEAGFALAPASGLLDLAALSNIQISTYLGGTIRETYSGGSLLVNASVLPGSNIQTLAFKSSQSFDEVRITVFATLSLLSNVNVYYGFTRIDSDGDGIYDCMDNCAGNDNFDNDGDGIPDSCDPDDDNDLLTDLEETNTYFKSI</sequence>
<dbReference type="RefSeq" id="WP_055144684.1">
    <property type="nucleotide sequence ID" value="NZ_JXSZ01000005.1"/>
</dbReference>
<evidence type="ECO:0000256" key="1">
    <source>
        <dbReference type="SAM" id="SignalP"/>
    </source>
</evidence>
<dbReference type="STRING" id="1605367.AFM12_05335"/>
<reference evidence="2 3" key="1">
    <citation type="submission" date="2015-07" db="EMBL/GenBank/DDBJ databases">
        <title>The draft genome sequence of Leadbetterella sp. JN14-9.</title>
        <authorList>
            <person name="Liu Y."/>
            <person name="Du J."/>
            <person name="Shao Z."/>
        </authorList>
    </citation>
    <scope>NUCLEOTIDE SEQUENCE [LARGE SCALE GENOMIC DNA]</scope>
    <source>
        <strain evidence="2 3">JN14-9</strain>
    </source>
</reference>
<comment type="caution">
    <text evidence="2">The sequence shown here is derived from an EMBL/GenBank/DDBJ whole genome shotgun (WGS) entry which is preliminary data.</text>
</comment>
<name>A0A0P7BRM7_9BACT</name>
<dbReference type="AlphaFoldDB" id="A0A0P7BRM7"/>
<proteinExistence type="predicted"/>
<accession>A0A0P7BRM7</accession>
<dbReference type="OrthoDB" id="2582440at2"/>
<protein>
    <submittedName>
        <fullName evidence="2">Uncharacterized protein</fullName>
    </submittedName>
</protein>
<evidence type="ECO:0000313" key="2">
    <source>
        <dbReference type="EMBL" id="KPM49979.1"/>
    </source>
</evidence>
<dbReference type="InterPro" id="IPR028974">
    <property type="entry name" value="TSP_type-3_rpt"/>
</dbReference>
<keyword evidence="1" id="KW-0732">Signal</keyword>
<feature type="signal peptide" evidence="1">
    <location>
        <begin position="1"/>
        <end position="21"/>
    </location>
</feature>
<dbReference type="GO" id="GO:0005509">
    <property type="term" value="F:calcium ion binding"/>
    <property type="evidence" value="ECO:0007669"/>
    <property type="project" value="InterPro"/>
</dbReference>
<dbReference type="EMBL" id="LGTQ01000005">
    <property type="protein sequence ID" value="KPM49979.1"/>
    <property type="molecule type" value="Genomic_DNA"/>
</dbReference>